<sequence length="89" mass="9763">MEQRHWRKAEPLVGDGAVAPTEPWTSRPNCGGERHGGGDQAAVEGVTGVVGEDGSGIGDDRSSGSGDRRQEPMRQWWREAPRGRGRRRR</sequence>
<proteinExistence type="predicted"/>
<name>A0A0D3FH53_9ORYZ</name>
<dbReference type="HOGENOM" id="CLU_2458326_0_0_1"/>
<feature type="region of interest" description="Disordered" evidence="1">
    <location>
        <begin position="1"/>
        <end position="89"/>
    </location>
</feature>
<dbReference type="Gramene" id="OBART03G13320.1">
    <property type="protein sequence ID" value="OBART03G13320.1"/>
    <property type="gene ID" value="OBART03G13320"/>
</dbReference>
<dbReference type="PaxDb" id="65489-OBART03G13320.1"/>
<evidence type="ECO:0000256" key="1">
    <source>
        <dbReference type="SAM" id="MobiDB-lite"/>
    </source>
</evidence>
<reference evidence="2" key="1">
    <citation type="journal article" date="2009" name="Rice">
        <title>De Novo Next Generation Sequencing of Plant Genomes.</title>
        <authorList>
            <person name="Rounsley S."/>
            <person name="Marri P.R."/>
            <person name="Yu Y."/>
            <person name="He R."/>
            <person name="Sisneros N."/>
            <person name="Goicoechea J.L."/>
            <person name="Lee S.J."/>
            <person name="Angelova A."/>
            <person name="Kudrna D."/>
            <person name="Luo M."/>
            <person name="Affourtit J."/>
            <person name="Desany B."/>
            <person name="Knight J."/>
            <person name="Niazi F."/>
            <person name="Egholm M."/>
            <person name="Wing R.A."/>
        </authorList>
    </citation>
    <scope>NUCLEOTIDE SEQUENCE [LARGE SCALE GENOMIC DNA]</scope>
    <source>
        <strain evidence="2">cv. IRGC 105608</strain>
    </source>
</reference>
<accession>A0A0D3FH53</accession>
<dbReference type="EnsemblPlants" id="OBART03G13320.1">
    <property type="protein sequence ID" value="OBART03G13320.1"/>
    <property type="gene ID" value="OBART03G13320"/>
</dbReference>
<feature type="compositionally biased region" description="Basic and acidic residues" evidence="1">
    <location>
        <begin position="58"/>
        <end position="82"/>
    </location>
</feature>
<feature type="compositionally biased region" description="Basic and acidic residues" evidence="1">
    <location>
        <begin position="1"/>
        <end position="10"/>
    </location>
</feature>
<organism evidence="2">
    <name type="scientific">Oryza barthii</name>
    <dbReference type="NCBI Taxonomy" id="65489"/>
    <lineage>
        <taxon>Eukaryota</taxon>
        <taxon>Viridiplantae</taxon>
        <taxon>Streptophyta</taxon>
        <taxon>Embryophyta</taxon>
        <taxon>Tracheophyta</taxon>
        <taxon>Spermatophyta</taxon>
        <taxon>Magnoliopsida</taxon>
        <taxon>Liliopsida</taxon>
        <taxon>Poales</taxon>
        <taxon>Poaceae</taxon>
        <taxon>BOP clade</taxon>
        <taxon>Oryzoideae</taxon>
        <taxon>Oryzeae</taxon>
        <taxon>Oryzinae</taxon>
        <taxon>Oryza</taxon>
    </lineage>
</organism>
<dbReference type="Proteomes" id="UP000026960">
    <property type="component" value="Chromosome 3"/>
</dbReference>
<evidence type="ECO:0008006" key="4">
    <source>
        <dbReference type="Google" id="ProtNLM"/>
    </source>
</evidence>
<protein>
    <recommendedName>
        <fullName evidence="4">DUF834 domain-containing protein</fullName>
    </recommendedName>
</protein>
<dbReference type="AlphaFoldDB" id="A0A0D3FH53"/>
<keyword evidence="3" id="KW-1185">Reference proteome</keyword>
<evidence type="ECO:0000313" key="3">
    <source>
        <dbReference type="Proteomes" id="UP000026960"/>
    </source>
</evidence>
<reference evidence="2" key="2">
    <citation type="submission" date="2015-03" db="UniProtKB">
        <authorList>
            <consortium name="EnsemblPlants"/>
        </authorList>
    </citation>
    <scope>IDENTIFICATION</scope>
</reference>
<evidence type="ECO:0000313" key="2">
    <source>
        <dbReference type="EnsemblPlants" id="OBART03G13320.1"/>
    </source>
</evidence>